<feature type="transmembrane region" description="Helical" evidence="7">
    <location>
        <begin position="200"/>
        <end position="219"/>
    </location>
</feature>
<feature type="transmembrane region" description="Helical" evidence="7">
    <location>
        <begin position="83"/>
        <end position="103"/>
    </location>
</feature>
<feature type="transmembrane region" description="Helical" evidence="7">
    <location>
        <begin position="110"/>
        <end position="132"/>
    </location>
</feature>
<dbReference type="PROSITE" id="PS01022">
    <property type="entry name" value="PTR2_1"/>
    <property type="match status" value="1"/>
</dbReference>
<feature type="transmembrane region" description="Helical" evidence="7">
    <location>
        <begin position="152"/>
        <end position="171"/>
    </location>
</feature>
<evidence type="ECO:0000313" key="9">
    <source>
        <dbReference type="RefSeq" id="XP_022968250.1"/>
    </source>
</evidence>
<gene>
    <name evidence="9" type="primary">LOC111467544</name>
</gene>
<dbReference type="SUPFAM" id="SSF103473">
    <property type="entry name" value="MFS general substrate transporter"/>
    <property type="match status" value="1"/>
</dbReference>
<feature type="transmembrane region" description="Helical" evidence="7">
    <location>
        <begin position="470"/>
        <end position="492"/>
    </location>
</feature>
<evidence type="ECO:0000256" key="5">
    <source>
        <dbReference type="ARBA" id="ARBA00023136"/>
    </source>
</evidence>
<keyword evidence="3 7" id="KW-0812">Transmembrane</keyword>
<dbReference type="PANTHER" id="PTHR11654">
    <property type="entry name" value="OLIGOPEPTIDE TRANSPORTER-RELATED"/>
    <property type="match status" value="1"/>
</dbReference>
<proteinExistence type="inferred from homology"/>
<dbReference type="GeneID" id="111467544"/>
<dbReference type="Pfam" id="PF00854">
    <property type="entry name" value="PTR2"/>
    <property type="match status" value="1"/>
</dbReference>
<dbReference type="InterPro" id="IPR000109">
    <property type="entry name" value="POT_fam"/>
</dbReference>
<dbReference type="CDD" id="cd17416">
    <property type="entry name" value="MFS_NPF1_2"/>
    <property type="match status" value="1"/>
</dbReference>
<evidence type="ECO:0000256" key="1">
    <source>
        <dbReference type="ARBA" id="ARBA00004141"/>
    </source>
</evidence>
<comment type="similarity">
    <text evidence="2">Belongs to the major facilitator superfamily. Proton-dependent oligopeptide transporter (POT/PTR) (TC 2.A.17) family.</text>
</comment>
<dbReference type="GO" id="GO:0016020">
    <property type="term" value="C:membrane"/>
    <property type="evidence" value="ECO:0007669"/>
    <property type="project" value="UniProtKB-SubCell"/>
</dbReference>
<feature type="transmembrane region" description="Helical" evidence="7">
    <location>
        <begin position="553"/>
        <end position="573"/>
    </location>
</feature>
<dbReference type="Proteomes" id="UP000504608">
    <property type="component" value="Unplaced"/>
</dbReference>
<dbReference type="RefSeq" id="XP_022968250.1">
    <property type="nucleotide sequence ID" value="XM_023112482.1"/>
</dbReference>
<feature type="transmembrane region" description="Helical" evidence="7">
    <location>
        <begin position="53"/>
        <end position="71"/>
    </location>
</feature>
<dbReference type="InterPro" id="IPR036259">
    <property type="entry name" value="MFS_trans_sf"/>
</dbReference>
<dbReference type="AlphaFoldDB" id="A0A6J1HWP9"/>
<dbReference type="InterPro" id="IPR018456">
    <property type="entry name" value="PTR2_symporter_CS"/>
</dbReference>
<evidence type="ECO:0000256" key="2">
    <source>
        <dbReference type="ARBA" id="ARBA00005982"/>
    </source>
</evidence>
<feature type="transmembrane region" description="Helical" evidence="7">
    <location>
        <begin position="430"/>
        <end position="450"/>
    </location>
</feature>
<feature type="transmembrane region" description="Helical" evidence="7">
    <location>
        <begin position="504"/>
        <end position="526"/>
    </location>
</feature>
<reference evidence="9" key="1">
    <citation type="submission" date="2025-08" db="UniProtKB">
        <authorList>
            <consortium name="RefSeq"/>
        </authorList>
    </citation>
    <scope>IDENTIFICATION</scope>
    <source>
        <tissue evidence="9">Young leaves</tissue>
    </source>
</reference>
<dbReference type="Gene3D" id="1.20.1250.20">
    <property type="entry name" value="MFS general substrate transporter like domains"/>
    <property type="match status" value="1"/>
</dbReference>
<feature type="region of interest" description="Disordered" evidence="6">
    <location>
        <begin position="1"/>
        <end position="40"/>
    </location>
</feature>
<evidence type="ECO:0000256" key="3">
    <source>
        <dbReference type="ARBA" id="ARBA00022692"/>
    </source>
</evidence>
<name>A0A6J1HWP9_CUCMA</name>
<feature type="transmembrane region" description="Helical" evidence="7">
    <location>
        <begin position="347"/>
        <end position="367"/>
    </location>
</feature>
<keyword evidence="5 7" id="KW-0472">Membrane</keyword>
<keyword evidence="4 7" id="KW-1133">Transmembrane helix</keyword>
<accession>A0A6J1HWP9</accession>
<comment type="subcellular location">
    <subcellularLocation>
        <location evidence="1">Membrane</location>
        <topology evidence="1">Multi-pass membrane protein</topology>
    </subcellularLocation>
</comment>
<organism evidence="8 9">
    <name type="scientific">Cucurbita maxima</name>
    <name type="common">Pumpkin</name>
    <name type="synonym">Winter squash</name>
    <dbReference type="NCBI Taxonomy" id="3661"/>
    <lineage>
        <taxon>Eukaryota</taxon>
        <taxon>Viridiplantae</taxon>
        <taxon>Streptophyta</taxon>
        <taxon>Embryophyta</taxon>
        <taxon>Tracheophyta</taxon>
        <taxon>Spermatophyta</taxon>
        <taxon>Magnoliopsida</taxon>
        <taxon>eudicotyledons</taxon>
        <taxon>Gunneridae</taxon>
        <taxon>Pentapetalae</taxon>
        <taxon>rosids</taxon>
        <taxon>fabids</taxon>
        <taxon>Cucurbitales</taxon>
        <taxon>Cucurbitaceae</taxon>
        <taxon>Cucurbiteae</taxon>
        <taxon>Cucurbita</taxon>
    </lineage>
</organism>
<evidence type="ECO:0000256" key="4">
    <source>
        <dbReference type="ARBA" id="ARBA00022989"/>
    </source>
</evidence>
<feature type="transmembrane region" description="Helical" evidence="7">
    <location>
        <begin position="231"/>
        <end position="253"/>
    </location>
</feature>
<dbReference type="GO" id="GO:0022857">
    <property type="term" value="F:transmembrane transporter activity"/>
    <property type="evidence" value="ECO:0007669"/>
    <property type="project" value="InterPro"/>
</dbReference>
<feature type="transmembrane region" description="Helical" evidence="7">
    <location>
        <begin position="387"/>
        <end position="409"/>
    </location>
</feature>
<dbReference type="KEGG" id="cmax:111467544"/>
<protein>
    <submittedName>
        <fullName evidence="9">Protein NRT1/ PTR FAMILY 2.13-like</fullName>
    </submittedName>
</protein>
<evidence type="ECO:0000256" key="6">
    <source>
        <dbReference type="SAM" id="MobiDB-lite"/>
    </source>
</evidence>
<evidence type="ECO:0000256" key="7">
    <source>
        <dbReference type="SAM" id="Phobius"/>
    </source>
</evidence>
<keyword evidence="8" id="KW-1185">Reference proteome</keyword>
<dbReference type="OrthoDB" id="8904098at2759"/>
<sequence length="600" mass="66610">MEVEGHSKAASSPTKLHCLTDDDSPKLSVSPQRSSGRKPGGWKSMPYILGNETFERLASMGLLANFMVYLIKVYHMDQVSATTLINVWTGVTNFLPLLGAFLSDAYVGRYWTIAVASVFSLFGMASMTLTAWLPALHPPACGGGKCEGPTSFQMGFLIMSLCVVSIGSGGIRPCSIPFGVDQFDPTTDAGRKGIVSFYNWYYTTFNVVLVVTLTIVVYIQDSVSWVLGYGIPTALMFCSIVLFFMGTHVYVFIKPEGSVFTGLVQVAVAAYKKRKVELPSLETNHRTVFYDPPLEPGSVVLSKLPLTDQFRFLNKAAVVMEKELNPDGKRTNKWNLSTIQQVEEFKCLIRVAPIWVTGILSLTPIIQQATFSISQALLMDRRIGPNFHIPPASIIVISFFTITLFVPIYDRFLVPFLRKFTNHQNGITQLQRMAVGIIFAVLSMVIAGLIEMARRNRANAGGSSMSVFWLTPQFFLMGLCEAFNIIGQIEFFNKEFPEHMRTMGNALSSCSIALSSYVSTALILIVHGTTGGGSDDGRTDWLADDLNKGRLDYFYYIVAATAFFNFFLFLYCAKNYRYKGKESASELHFELASSEKKLEV</sequence>
<evidence type="ECO:0000313" key="8">
    <source>
        <dbReference type="Proteomes" id="UP000504608"/>
    </source>
</evidence>
<dbReference type="GO" id="GO:0006857">
    <property type="term" value="P:oligopeptide transport"/>
    <property type="evidence" value="ECO:0007669"/>
    <property type="project" value="InterPro"/>
</dbReference>